<feature type="transmembrane region" description="Helical" evidence="5">
    <location>
        <begin position="354"/>
        <end position="374"/>
    </location>
</feature>
<proteinExistence type="predicted"/>
<evidence type="ECO:0000256" key="2">
    <source>
        <dbReference type="ARBA" id="ARBA00022692"/>
    </source>
</evidence>
<dbReference type="PANTHER" id="PTHR11814">
    <property type="entry name" value="SULFATE TRANSPORTER"/>
    <property type="match status" value="1"/>
</dbReference>
<sequence length="587" mass="60612">MPGGEDRPGPSVRRTVRDAYGRRSPFASSVREPLARRLVPVVTSVRGYSRSRLQQDVVAGLTVAALALPAGMAYAELAGLPVTAGLYALLLPVLVYAGMGATRRGVIGPEGAVALLVASALGPLAVAGSAEYSTLAAALAIGVGCLFLVARLLHLGWLADYFSQSVLVGYISGVAVLMALGQLTKLTGVSSSLEGELRAAADTLLHLGDANVWTVAVGVVTLVILVVLPRFAPRVPAALVVVVLGVGVSWALDLQAHGVALTGPVPPGLPDLARPEVGADEIRSLVMPALAIFLVSFADAILIARSFAAKHRETVDADQELLAYGLASVASGFSHGMPIGASGSRTAVNDSMRATSQVSGFVAFSAIALILLVLTEPIQYLPSAVLGAVILVASLRLVEPAQWRALTRSSRAEVVIAAVTAVFVVTIGVLAAIAVAVVLSLVDVIRRMAAPEDAVLGWSEEDGRFADVRTRPDAVVTPGVVVYRLQGRLFFANAHFFKRRIWAAVDGAPRPVATVVLDAGGISGIDATAVDAVAEVHAGCLARNITLEVARATADLREHFDSTGLTDVIGAGHFHPTVVAAVAAATT</sequence>
<evidence type="ECO:0000313" key="8">
    <source>
        <dbReference type="Proteomes" id="UP000321798"/>
    </source>
</evidence>
<protein>
    <submittedName>
        <fullName evidence="7">Sodium-independent anion transporter</fullName>
    </submittedName>
</protein>
<name>A0A512PDU3_9CELL</name>
<dbReference type="InterPro" id="IPR002645">
    <property type="entry name" value="STAS_dom"/>
</dbReference>
<comment type="subcellular location">
    <subcellularLocation>
        <location evidence="1">Membrane</location>
        <topology evidence="1">Multi-pass membrane protein</topology>
    </subcellularLocation>
</comment>
<evidence type="ECO:0000256" key="5">
    <source>
        <dbReference type="SAM" id="Phobius"/>
    </source>
</evidence>
<dbReference type="CDD" id="cd07042">
    <property type="entry name" value="STAS_SulP_like_sulfate_transporter"/>
    <property type="match status" value="1"/>
</dbReference>
<accession>A0A512PDU3</accession>
<feature type="transmembrane region" description="Helical" evidence="5">
    <location>
        <begin position="111"/>
        <end position="129"/>
    </location>
</feature>
<keyword evidence="8" id="KW-1185">Reference proteome</keyword>
<feature type="domain" description="STAS" evidence="6">
    <location>
        <begin position="470"/>
        <end position="585"/>
    </location>
</feature>
<keyword evidence="4 5" id="KW-0472">Membrane</keyword>
<evidence type="ECO:0000313" key="7">
    <source>
        <dbReference type="EMBL" id="GEP69379.1"/>
    </source>
</evidence>
<feature type="transmembrane region" description="Helical" evidence="5">
    <location>
        <begin position="414"/>
        <end position="442"/>
    </location>
</feature>
<evidence type="ECO:0000256" key="1">
    <source>
        <dbReference type="ARBA" id="ARBA00004141"/>
    </source>
</evidence>
<evidence type="ECO:0000256" key="3">
    <source>
        <dbReference type="ARBA" id="ARBA00022989"/>
    </source>
</evidence>
<feature type="transmembrane region" description="Helical" evidence="5">
    <location>
        <begin position="210"/>
        <end position="228"/>
    </location>
</feature>
<dbReference type="Proteomes" id="UP000321798">
    <property type="component" value="Unassembled WGS sequence"/>
</dbReference>
<feature type="transmembrane region" description="Helical" evidence="5">
    <location>
        <begin position="165"/>
        <end position="183"/>
    </location>
</feature>
<feature type="transmembrane region" description="Helical" evidence="5">
    <location>
        <begin position="235"/>
        <end position="252"/>
    </location>
</feature>
<dbReference type="InterPro" id="IPR011547">
    <property type="entry name" value="SLC26A/SulP_dom"/>
</dbReference>
<dbReference type="PROSITE" id="PS50801">
    <property type="entry name" value="STAS"/>
    <property type="match status" value="1"/>
</dbReference>
<dbReference type="AlphaFoldDB" id="A0A512PDU3"/>
<dbReference type="EMBL" id="BKAL01000007">
    <property type="protein sequence ID" value="GEP69379.1"/>
    <property type="molecule type" value="Genomic_DNA"/>
</dbReference>
<dbReference type="GO" id="GO:0016020">
    <property type="term" value="C:membrane"/>
    <property type="evidence" value="ECO:0007669"/>
    <property type="project" value="UniProtKB-SubCell"/>
</dbReference>
<gene>
    <name evidence="7" type="ORF">CSO01_20940</name>
</gene>
<dbReference type="Pfam" id="PF00916">
    <property type="entry name" value="Sulfate_transp"/>
    <property type="match status" value="1"/>
</dbReference>
<dbReference type="Pfam" id="PF01740">
    <property type="entry name" value="STAS"/>
    <property type="match status" value="1"/>
</dbReference>
<comment type="caution">
    <text evidence="7">The sequence shown here is derived from an EMBL/GenBank/DDBJ whole genome shotgun (WGS) entry which is preliminary data.</text>
</comment>
<dbReference type="RefSeq" id="WP_146953141.1">
    <property type="nucleotide sequence ID" value="NZ_BAABBJ010000007.1"/>
</dbReference>
<feature type="transmembrane region" description="Helical" evidence="5">
    <location>
        <begin position="285"/>
        <end position="304"/>
    </location>
</feature>
<dbReference type="OrthoDB" id="9771198at2"/>
<keyword evidence="2 5" id="KW-0812">Transmembrane</keyword>
<keyword evidence="3 5" id="KW-1133">Transmembrane helix</keyword>
<feature type="transmembrane region" description="Helical" evidence="5">
    <location>
        <begin position="135"/>
        <end position="153"/>
    </location>
</feature>
<feature type="transmembrane region" description="Helical" evidence="5">
    <location>
        <begin position="80"/>
        <end position="99"/>
    </location>
</feature>
<dbReference type="SUPFAM" id="SSF52091">
    <property type="entry name" value="SpoIIaa-like"/>
    <property type="match status" value="1"/>
</dbReference>
<dbReference type="InterPro" id="IPR001902">
    <property type="entry name" value="SLC26A/SulP_fam"/>
</dbReference>
<feature type="transmembrane region" description="Helical" evidence="5">
    <location>
        <begin position="380"/>
        <end position="398"/>
    </location>
</feature>
<dbReference type="GO" id="GO:0055085">
    <property type="term" value="P:transmembrane transport"/>
    <property type="evidence" value="ECO:0007669"/>
    <property type="project" value="InterPro"/>
</dbReference>
<organism evidence="7 8">
    <name type="scientific">Cellulomonas soli</name>
    <dbReference type="NCBI Taxonomy" id="931535"/>
    <lineage>
        <taxon>Bacteria</taxon>
        <taxon>Bacillati</taxon>
        <taxon>Actinomycetota</taxon>
        <taxon>Actinomycetes</taxon>
        <taxon>Micrococcales</taxon>
        <taxon>Cellulomonadaceae</taxon>
        <taxon>Cellulomonas</taxon>
    </lineage>
</organism>
<dbReference type="InterPro" id="IPR036513">
    <property type="entry name" value="STAS_dom_sf"/>
</dbReference>
<dbReference type="Gene3D" id="3.30.750.24">
    <property type="entry name" value="STAS domain"/>
    <property type="match status" value="1"/>
</dbReference>
<evidence type="ECO:0000256" key="4">
    <source>
        <dbReference type="ARBA" id="ARBA00023136"/>
    </source>
</evidence>
<reference evidence="7 8" key="1">
    <citation type="submission" date="2019-07" db="EMBL/GenBank/DDBJ databases">
        <title>Whole genome shotgun sequence of Cellulomonas soli NBRC 109434.</title>
        <authorList>
            <person name="Hosoyama A."/>
            <person name="Uohara A."/>
            <person name="Ohji S."/>
            <person name="Ichikawa N."/>
        </authorList>
    </citation>
    <scope>NUCLEOTIDE SEQUENCE [LARGE SCALE GENOMIC DNA]</scope>
    <source>
        <strain evidence="7 8">NBRC 109434</strain>
    </source>
</reference>
<evidence type="ECO:0000259" key="6">
    <source>
        <dbReference type="PROSITE" id="PS50801"/>
    </source>
</evidence>